<reference evidence="8 9" key="2">
    <citation type="submission" date="2018-08" db="EMBL/GenBank/DDBJ databases">
        <title>A genome reference for cultivated species of the human gut microbiota.</title>
        <authorList>
            <person name="Zou Y."/>
            <person name="Xue W."/>
            <person name="Luo G."/>
        </authorList>
    </citation>
    <scope>NUCLEOTIDE SEQUENCE [LARGE SCALE GENOMIC DNA]</scope>
    <source>
        <strain evidence="6 9">AF36-7BH</strain>
        <strain evidence="5 8">AM32-2AC</strain>
        <strain evidence="4 10">AM37-3BH</strain>
    </source>
</reference>
<dbReference type="EMBL" id="QROY01000001">
    <property type="protein sequence ID" value="RHL72369.1"/>
    <property type="molecule type" value="Genomic_DNA"/>
</dbReference>
<dbReference type="GO" id="GO:0005737">
    <property type="term" value="C:cytoplasm"/>
    <property type="evidence" value="ECO:0007669"/>
    <property type="project" value="TreeGrafter"/>
</dbReference>
<gene>
    <name evidence="2" type="primary">yajL</name>
    <name evidence="6" type="ORF">DW007_00465</name>
    <name evidence="5" type="ORF">DW811_07425</name>
    <name evidence="4" type="ORF">DW858_03855</name>
    <name evidence="2" type="ORF">ERS852490_01664</name>
    <name evidence="3" type="ORF">GKE48_03585</name>
</gene>
<evidence type="ECO:0000313" key="11">
    <source>
        <dbReference type="Proteomes" id="UP000481964"/>
    </source>
</evidence>
<evidence type="ECO:0000313" key="9">
    <source>
        <dbReference type="Proteomes" id="UP000285201"/>
    </source>
</evidence>
<sequence>MKVCAFLTDGFETVEALAVVDILRRADIKTDMISITGDINVKSAQGVIVQADELLDEYVFEGDELLFLPGGPGHKSYYDCKDLLELLKEYNKKNNRIAAICAAPSILGNLGLLEGKKAMAFPGFEMQLTGAVIITAPERVVTDGNITTSRGMGTSLDLGLELVRLIKGEELAEQLRTSTQYI</sequence>
<evidence type="ECO:0000313" key="10">
    <source>
        <dbReference type="Proteomes" id="UP000285844"/>
    </source>
</evidence>
<dbReference type="EMBL" id="QSHM01000003">
    <property type="protein sequence ID" value="RHC14186.1"/>
    <property type="molecule type" value="Genomic_DNA"/>
</dbReference>
<dbReference type="SUPFAM" id="SSF52317">
    <property type="entry name" value="Class I glutamine amidotransferase-like"/>
    <property type="match status" value="1"/>
</dbReference>
<evidence type="ECO:0000313" key="6">
    <source>
        <dbReference type="EMBL" id="RHL72369.1"/>
    </source>
</evidence>
<reference evidence="2 7" key="1">
    <citation type="submission" date="2015-09" db="EMBL/GenBank/DDBJ databases">
        <authorList>
            <consortium name="Pathogen Informatics"/>
        </authorList>
    </citation>
    <scope>NUCLEOTIDE SEQUENCE [LARGE SCALE GENOMIC DNA]</scope>
    <source>
        <strain evidence="2 7">2789STDY5834875</strain>
    </source>
</reference>
<dbReference type="PANTHER" id="PTHR48094">
    <property type="entry name" value="PROTEIN/NUCLEIC ACID DEGLYCASE DJ-1-RELATED"/>
    <property type="match status" value="1"/>
</dbReference>
<reference evidence="3 11" key="3">
    <citation type="journal article" date="2019" name="Nat. Med.">
        <title>A library of human gut bacterial isolates paired with longitudinal multiomics data enables mechanistic microbiome research.</title>
        <authorList>
            <person name="Poyet M."/>
            <person name="Groussin M."/>
            <person name="Gibbons S.M."/>
            <person name="Avila-Pacheco J."/>
            <person name="Jiang X."/>
            <person name="Kearney S.M."/>
            <person name="Perrotta A.R."/>
            <person name="Berdy B."/>
            <person name="Zhao S."/>
            <person name="Lieberman T.D."/>
            <person name="Swanson P.K."/>
            <person name="Smith M."/>
            <person name="Roesemann S."/>
            <person name="Alexander J.E."/>
            <person name="Rich S.A."/>
            <person name="Livny J."/>
            <person name="Vlamakis H."/>
            <person name="Clish C."/>
            <person name="Bullock K."/>
            <person name="Deik A."/>
            <person name="Scott J."/>
            <person name="Pierce K.A."/>
            <person name="Xavier R.J."/>
            <person name="Alm E.J."/>
        </authorList>
    </citation>
    <scope>NUCLEOTIDE SEQUENCE [LARGE SCALE GENOMIC DNA]</scope>
    <source>
        <strain evidence="3 11">BIOML-A1</strain>
    </source>
</reference>
<dbReference type="NCBIfam" id="TIGR01383">
    <property type="entry name" value="not_thiJ"/>
    <property type="match status" value="1"/>
</dbReference>
<dbReference type="PANTHER" id="PTHR48094:SF12">
    <property type="entry name" value="PARKINSON DISEASE PROTEIN 7 HOMOLOG"/>
    <property type="match status" value="1"/>
</dbReference>
<dbReference type="InterPro" id="IPR029062">
    <property type="entry name" value="Class_I_gatase-like"/>
</dbReference>
<evidence type="ECO:0000313" key="4">
    <source>
        <dbReference type="EMBL" id="RHC14186.1"/>
    </source>
</evidence>
<dbReference type="CDD" id="cd03135">
    <property type="entry name" value="GATase1_DJ-1"/>
    <property type="match status" value="1"/>
</dbReference>
<proteinExistence type="predicted"/>
<name>A0A174Z074_9FIRM</name>
<dbReference type="EMBL" id="CZBU01000003">
    <property type="protein sequence ID" value="CUQ77578.1"/>
    <property type="molecule type" value="Genomic_DNA"/>
</dbReference>
<dbReference type="Proteomes" id="UP000284794">
    <property type="component" value="Unassembled WGS sequence"/>
</dbReference>
<evidence type="ECO:0000313" key="8">
    <source>
        <dbReference type="Proteomes" id="UP000284794"/>
    </source>
</evidence>
<evidence type="ECO:0000313" key="2">
    <source>
        <dbReference type="EMBL" id="CUQ77578.1"/>
    </source>
</evidence>
<dbReference type="InterPro" id="IPR006287">
    <property type="entry name" value="DJ-1"/>
</dbReference>
<dbReference type="Pfam" id="PF01965">
    <property type="entry name" value="DJ-1_PfpI"/>
    <property type="match status" value="1"/>
</dbReference>
<dbReference type="InterPro" id="IPR002818">
    <property type="entry name" value="DJ-1/PfpI"/>
</dbReference>
<dbReference type="RefSeq" id="WP_022097779.1">
    <property type="nucleotide sequence ID" value="NZ_CZBU01000003.1"/>
</dbReference>
<evidence type="ECO:0000313" key="3">
    <source>
        <dbReference type="EMBL" id="MSC56538.1"/>
    </source>
</evidence>
<dbReference type="Proteomes" id="UP000285844">
    <property type="component" value="Unassembled WGS sequence"/>
</dbReference>
<dbReference type="EMBL" id="WKRD01000002">
    <property type="protein sequence ID" value="MSC56538.1"/>
    <property type="molecule type" value="Genomic_DNA"/>
</dbReference>
<evidence type="ECO:0000259" key="1">
    <source>
        <dbReference type="Pfam" id="PF01965"/>
    </source>
</evidence>
<feature type="domain" description="DJ-1/PfpI" evidence="1">
    <location>
        <begin position="1"/>
        <end position="164"/>
    </location>
</feature>
<evidence type="ECO:0000313" key="7">
    <source>
        <dbReference type="Proteomes" id="UP000095621"/>
    </source>
</evidence>
<dbReference type="InterPro" id="IPR050325">
    <property type="entry name" value="Prot/Nucl_acid_deglycase"/>
</dbReference>
<accession>A0A174Z074</accession>
<dbReference type="EMBL" id="QSIS01000008">
    <property type="protein sequence ID" value="RHD08559.1"/>
    <property type="molecule type" value="Genomic_DNA"/>
</dbReference>
<protein>
    <submittedName>
        <fullName evidence="2">Chaperone protein YajL</fullName>
    </submittedName>
    <submittedName>
        <fullName evidence="3">DJ-1 family protein</fullName>
    </submittedName>
</protein>
<dbReference type="Proteomes" id="UP000285201">
    <property type="component" value="Unassembled WGS sequence"/>
</dbReference>
<dbReference type="Gene3D" id="3.40.50.880">
    <property type="match status" value="1"/>
</dbReference>
<dbReference type="Proteomes" id="UP000095621">
    <property type="component" value="Unassembled WGS sequence"/>
</dbReference>
<evidence type="ECO:0000313" key="5">
    <source>
        <dbReference type="EMBL" id="RHD08559.1"/>
    </source>
</evidence>
<dbReference type="AlphaFoldDB" id="A0A174Z074"/>
<dbReference type="Proteomes" id="UP000481964">
    <property type="component" value="Unassembled WGS sequence"/>
</dbReference>
<dbReference type="OrthoDB" id="9800516at2"/>
<organism evidence="2 7">
    <name type="scientific">Lachnospira eligens</name>
    <dbReference type="NCBI Taxonomy" id="39485"/>
    <lineage>
        <taxon>Bacteria</taxon>
        <taxon>Bacillati</taxon>
        <taxon>Bacillota</taxon>
        <taxon>Clostridia</taxon>
        <taxon>Lachnospirales</taxon>
        <taxon>Lachnospiraceae</taxon>
        <taxon>Lachnospira</taxon>
    </lineage>
</organism>